<comment type="caution">
    <text evidence="2">The sequence shown here is derived from an EMBL/GenBank/DDBJ whole genome shotgun (WGS) entry which is preliminary data.</text>
</comment>
<name>A0A8S4QWU7_9NEOP</name>
<evidence type="ECO:0000256" key="1">
    <source>
        <dbReference type="SAM" id="Phobius"/>
    </source>
</evidence>
<accession>A0A8S4QWU7</accession>
<dbReference type="EMBL" id="CAKXAJ010018399">
    <property type="protein sequence ID" value="CAH2217686.1"/>
    <property type="molecule type" value="Genomic_DNA"/>
</dbReference>
<keyword evidence="3" id="KW-1185">Reference proteome</keyword>
<dbReference type="AlphaFoldDB" id="A0A8S4QWU7"/>
<keyword evidence="1" id="KW-0472">Membrane</keyword>
<feature type="transmembrane region" description="Helical" evidence="1">
    <location>
        <begin position="24"/>
        <end position="45"/>
    </location>
</feature>
<reference evidence="2" key="1">
    <citation type="submission" date="2022-03" db="EMBL/GenBank/DDBJ databases">
        <authorList>
            <person name="Lindestad O."/>
        </authorList>
    </citation>
    <scope>NUCLEOTIDE SEQUENCE</scope>
</reference>
<evidence type="ECO:0000313" key="2">
    <source>
        <dbReference type="EMBL" id="CAH2217686.1"/>
    </source>
</evidence>
<keyword evidence="1" id="KW-1133">Transmembrane helix</keyword>
<sequence>MRAAIRTRPLTPPRECPVGRFSTAYGGAFLAIQISLAVAVMEIIVRKPACLRVLHNILKGVWSPPIRTGPSWWCLYPIPLLEETRADDEADTFLER</sequence>
<proteinExistence type="predicted"/>
<organism evidence="2 3">
    <name type="scientific">Pararge aegeria aegeria</name>
    <dbReference type="NCBI Taxonomy" id="348720"/>
    <lineage>
        <taxon>Eukaryota</taxon>
        <taxon>Metazoa</taxon>
        <taxon>Ecdysozoa</taxon>
        <taxon>Arthropoda</taxon>
        <taxon>Hexapoda</taxon>
        <taxon>Insecta</taxon>
        <taxon>Pterygota</taxon>
        <taxon>Neoptera</taxon>
        <taxon>Endopterygota</taxon>
        <taxon>Lepidoptera</taxon>
        <taxon>Glossata</taxon>
        <taxon>Ditrysia</taxon>
        <taxon>Papilionoidea</taxon>
        <taxon>Nymphalidae</taxon>
        <taxon>Satyrinae</taxon>
        <taxon>Satyrini</taxon>
        <taxon>Parargina</taxon>
        <taxon>Pararge</taxon>
    </lineage>
</organism>
<protein>
    <submittedName>
        <fullName evidence="2">Jg26584 protein</fullName>
    </submittedName>
</protein>
<evidence type="ECO:0000313" key="3">
    <source>
        <dbReference type="Proteomes" id="UP000838756"/>
    </source>
</evidence>
<dbReference type="Proteomes" id="UP000838756">
    <property type="component" value="Unassembled WGS sequence"/>
</dbReference>
<gene>
    <name evidence="2" type="primary">jg26584</name>
    <name evidence="2" type="ORF">PAEG_LOCUS5569</name>
</gene>
<keyword evidence="1" id="KW-0812">Transmembrane</keyword>